<dbReference type="InterPro" id="IPR003477">
    <property type="entry name" value="PemK-like"/>
</dbReference>
<keyword evidence="3" id="KW-0255">Endonuclease</keyword>
<evidence type="ECO:0000256" key="1">
    <source>
        <dbReference type="ARBA" id="ARBA00007521"/>
    </source>
</evidence>
<accession>A0A9D1G3T4</accession>
<dbReference type="GO" id="GO:0016075">
    <property type="term" value="P:rRNA catabolic process"/>
    <property type="evidence" value="ECO:0007669"/>
    <property type="project" value="TreeGrafter"/>
</dbReference>
<comment type="function">
    <text evidence="3">Toxic component of a type II toxin-antitoxin (TA) system.</text>
</comment>
<comment type="caution">
    <text evidence="4">The sequence shown here is derived from an EMBL/GenBank/DDBJ whole genome shotgun (WGS) entry which is preliminary data.</text>
</comment>
<protein>
    <recommendedName>
        <fullName evidence="3">mRNA interferase</fullName>
        <ecNumber evidence="3">3.1.-.-</ecNumber>
    </recommendedName>
</protein>
<dbReference type="PANTHER" id="PTHR33988:SF2">
    <property type="entry name" value="ENDORIBONUCLEASE MAZF"/>
    <property type="match status" value="1"/>
</dbReference>
<name>A0A9D1G3T4_9FIRM</name>
<dbReference type="Proteomes" id="UP000824140">
    <property type="component" value="Unassembled WGS sequence"/>
</dbReference>
<dbReference type="GO" id="GO:0006402">
    <property type="term" value="P:mRNA catabolic process"/>
    <property type="evidence" value="ECO:0007669"/>
    <property type="project" value="TreeGrafter"/>
</dbReference>
<gene>
    <name evidence="4" type="ORF">IAA84_13170</name>
</gene>
<keyword evidence="3" id="KW-0540">Nuclease</keyword>
<dbReference type="Gene3D" id="2.30.30.110">
    <property type="match status" value="1"/>
</dbReference>
<dbReference type="EMBL" id="DVJN01000250">
    <property type="protein sequence ID" value="HIS93960.1"/>
    <property type="molecule type" value="Genomic_DNA"/>
</dbReference>
<dbReference type="GO" id="GO:0003677">
    <property type="term" value="F:DNA binding"/>
    <property type="evidence" value="ECO:0007669"/>
    <property type="project" value="InterPro"/>
</dbReference>
<dbReference type="GO" id="GO:0016787">
    <property type="term" value="F:hydrolase activity"/>
    <property type="evidence" value="ECO:0007669"/>
    <property type="project" value="UniProtKB-KW"/>
</dbReference>
<dbReference type="GO" id="GO:0004521">
    <property type="term" value="F:RNA endonuclease activity"/>
    <property type="evidence" value="ECO:0007669"/>
    <property type="project" value="TreeGrafter"/>
</dbReference>
<dbReference type="PIRSF" id="PIRSF033490">
    <property type="entry name" value="MazF"/>
    <property type="match status" value="1"/>
</dbReference>
<reference evidence="4" key="2">
    <citation type="journal article" date="2021" name="PeerJ">
        <title>Extensive microbial diversity within the chicken gut microbiome revealed by metagenomics and culture.</title>
        <authorList>
            <person name="Gilroy R."/>
            <person name="Ravi A."/>
            <person name="Getino M."/>
            <person name="Pursley I."/>
            <person name="Horton D.L."/>
            <person name="Alikhan N.F."/>
            <person name="Baker D."/>
            <person name="Gharbi K."/>
            <person name="Hall N."/>
            <person name="Watson M."/>
            <person name="Adriaenssens E.M."/>
            <person name="Foster-Nyarko E."/>
            <person name="Jarju S."/>
            <person name="Secka A."/>
            <person name="Antonio M."/>
            <person name="Oren A."/>
            <person name="Chaudhuri R.R."/>
            <person name="La Ragione R."/>
            <person name="Hildebrand F."/>
            <person name="Pallen M.J."/>
        </authorList>
    </citation>
    <scope>NUCLEOTIDE SEQUENCE</scope>
    <source>
        <strain evidence="4">13766</strain>
    </source>
</reference>
<dbReference type="EC" id="3.1.-.-" evidence="3"/>
<comment type="similarity">
    <text evidence="1 3">Belongs to the PemK/MazF family.</text>
</comment>
<reference evidence="4" key="1">
    <citation type="submission" date="2020-10" db="EMBL/GenBank/DDBJ databases">
        <authorList>
            <person name="Gilroy R."/>
        </authorList>
    </citation>
    <scope>NUCLEOTIDE SEQUENCE</scope>
    <source>
        <strain evidence="4">13766</strain>
    </source>
</reference>
<proteinExistence type="inferred from homology"/>
<dbReference type="SUPFAM" id="SSF50118">
    <property type="entry name" value="Cell growth inhibitor/plasmid maintenance toxic component"/>
    <property type="match status" value="1"/>
</dbReference>
<evidence type="ECO:0000313" key="5">
    <source>
        <dbReference type="Proteomes" id="UP000824140"/>
    </source>
</evidence>
<keyword evidence="3" id="KW-0378">Hydrolase</keyword>
<evidence type="ECO:0000256" key="3">
    <source>
        <dbReference type="PIRNR" id="PIRNR033490"/>
    </source>
</evidence>
<organism evidence="4 5">
    <name type="scientific">Candidatus Alectryocaccomicrobium excrementavium</name>
    <dbReference type="NCBI Taxonomy" id="2840668"/>
    <lineage>
        <taxon>Bacteria</taxon>
        <taxon>Bacillati</taxon>
        <taxon>Bacillota</taxon>
        <taxon>Clostridia</taxon>
        <taxon>Candidatus Alectryocaccomicrobium</taxon>
    </lineage>
</organism>
<dbReference type="AlphaFoldDB" id="A0A9D1G3T4"/>
<evidence type="ECO:0000313" key="4">
    <source>
        <dbReference type="EMBL" id="HIS93960.1"/>
    </source>
</evidence>
<dbReference type="InterPro" id="IPR011067">
    <property type="entry name" value="Plasmid_toxin/cell-grow_inhib"/>
</dbReference>
<evidence type="ECO:0000256" key="2">
    <source>
        <dbReference type="ARBA" id="ARBA00022649"/>
    </source>
</evidence>
<dbReference type="PANTHER" id="PTHR33988">
    <property type="entry name" value="ENDORIBONUCLEASE MAZF-RELATED"/>
    <property type="match status" value="1"/>
</dbReference>
<sequence>MIARGELYSASLDPVVGSEQGGIRPVLIIQNDVGNRYSPTVIVLAVTGQLGKARLPTHVNVPAQGNGLAKDSVVLAEQIRTLDKRRLRERIGTLSPELMEKVSEAVKISLGFDG</sequence>
<keyword evidence="2" id="KW-1277">Toxin-antitoxin system</keyword>
<dbReference type="Pfam" id="PF02452">
    <property type="entry name" value="PemK_toxin"/>
    <property type="match status" value="1"/>
</dbReference>